<feature type="compositionally biased region" description="Low complexity" evidence="1">
    <location>
        <begin position="22"/>
        <end position="40"/>
    </location>
</feature>
<accession>A0A4Y2W2R7</accession>
<dbReference type="AlphaFoldDB" id="A0A4Y2W2R7"/>
<evidence type="ECO:0000256" key="1">
    <source>
        <dbReference type="SAM" id="MobiDB-lite"/>
    </source>
</evidence>
<sequence length="81" mass="9206">RLRLRRCQLRHPGQLDDHRQHPPSTATTPPSGDGGPSSSPERFLSGRKEVVKARVLDSYSGWVKYWGDSLTLKPSLWVKRL</sequence>
<comment type="caution">
    <text evidence="2">The sequence shown here is derived from an EMBL/GenBank/DDBJ whole genome shotgun (WGS) entry which is preliminary data.</text>
</comment>
<keyword evidence="3" id="KW-1185">Reference proteome</keyword>
<reference evidence="2 3" key="1">
    <citation type="journal article" date="2019" name="Sci. Rep.">
        <title>Orb-weaving spider Araneus ventricosus genome elucidates the spidroin gene catalogue.</title>
        <authorList>
            <person name="Kono N."/>
            <person name="Nakamura H."/>
            <person name="Ohtoshi R."/>
            <person name="Moran D.A.P."/>
            <person name="Shinohara A."/>
            <person name="Yoshida Y."/>
            <person name="Fujiwara M."/>
            <person name="Mori M."/>
            <person name="Tomita M."/>
            <person name="Arakawa K."/>
        </authorList>
    </citation>
    <scope>NUCLEOTIDE SEQUENCE [LARGE SCALE GENOMIC DNA]</scope>
</reference>
<evidence type="ECO:0000313" key="3">
    <source>
        <dbReference type="Proteomes" id="UP000499080"/>
    </source>
</evidence>
<name>A0A4Y2W2R7_ARAVE</name>
<feature type="non-terminal residue" evidence="2">
    <location>
        <position position="1"/>
    </location>
</feature>
<organism evidence="2 3">
    <name type="scientific">Araneus ventricosus</name>
    <name type="common">Orbweaver spider</name>
    <name type="synonym">Epeira ventricosa</name>
    <dbReference type="NCBI Taxonomy" id="182803"/>
    <lineage>
        <taxon>Eukaryota</taxon>
        <taxon>Metazoa</taxon>
        <taxon>Ecdysozoa</taxon>
        <taxon>Arthropoda</taxon>
        <taxon>Chelicerata</taxon>
        <taxon>Arachnida</taxon>
        <taxon>Araneae</taxon>
        <taxon>Araneomorphae</taxon>
        <taxon>Entelegynae</taxon>
        <taxon>Araneoidea</taxon>
        <taxon>Araneidae</taxon>
        <taxon>Araneus</taxon>
    </lineage>
</organism>
<proteinExistence type="predicted"/>
<dbReference type="Proteomes" id="UP000499080">
    <property type="component" value="Unassembled WGS sequence"/>
</dbReference>
<evidence type="ECO:0000313" key="2">
    <source>
        <dbReference type="EMBL" id="GBO31649.1"/>
    </source>
</evidence>
<dbReference type="EMBL" id="BGPR01054988">
    <property type="protein sequence ID" value="GBO31649.1"/>
    <property type="molecule type" value="Genomic_DNA"/>
</dbReference>
<feature type="region of interest" description="Disordered" evidence="1">
    <location>
        <begin position="1"/>
        <end position="44"/>
    </location>
</feature>
<protein>
    <submittedName>
        <fullName evidence="2">Uncharacterized protein</fullName>
    </submittedName>
</protein>
<gene>
    <name evidence="2" type="ORF">AVEN_131543_1</name>
</gene>